<proteinExistence type="predicted"/>
<protein>
    <submittedName>
        <fullName evidence="2">Uncharacterized protein</fullName>
    </submittedName>
</protein>
<dbReference type="EMBL" id="JARK01001419">
    <property type="protein sequence ID" value="EYC05174.1"/>
    <property type="molecule type" value="Genomic_DNA"/>
</dbReference>
<keyword evidence="3" id="KW-1185">Reference proteome</keyword>
<organism evidence="2 3">
    <name type="scientific">Ancylostoma ceylanicum</name>
    <dbReference type="NCBI Taxonomy" id="53326"/>
    <lineage>
        <taxon>Eukaryota</taxon>
        <taxon>Metazoa</taxon>
        <taxon>Ecdysozoa</taxon>
        <taxon>Nematoda</taxon>
        <taxon>Chromadorea</taxon>
        <taxon>Rhabditida</taxon>
        <taxon>Rhabditina</taxon>
        <taxon>Rhabditomorpha</taxon>
        <taxon>Strongyloidea</taxon>
        <taxon>Ancylostomatidae</taxon>
        <taxon>Ancylostomatinae</taxon>
        <taxon>Ancylostoma</taxon>
    </lineage>
</organism>
<reference evidence="3" key="1">
    <citation type="journal article" date="2015" name="Nat. Genet.">
        <title>The genome and transcriptome of the zoonotic hookworm Ancylostoma ceylanicum identify infection-specific gene families.</title>
        <authorList>
            <person name="Schwarz E.M."/>
            <person name="Hu Y."/>
            <person name="Antoshechkin I."/>
            <person name="Miller M.M."/>
            <person name="Sternberg P.W."/>
            <person name="Aroian R.V."/>
        </authorList>
    </citation>
    <scope>NUCLEOTIDE SEQUENCE</scope>
    <source>
        <strain evidence="3">HY135</strain>
    </source>
</reference>
<comment type="caution">
    <text evidence="2">The sequence shown here is derived from an EMBL/GenBank/DDBJ whole genome shotgun (WGS) entry which is preliminary data.</text>
</comment>
<feature type="region of interest" description="Disordered" evidence="1">
    <location>
        <begin position="82"/>
        <end position="105"/>
    </location>
</feature>
<evidence type="ECO:0000313" key="2">
    <source>
        <dbReference type="EMBL" id="EYC05174.1"/>
    </source>
</evidence>
<accession>A0A016TQ79</accession>
<gene>
    <name evidence="2" type="primary">Acey_s0083.g1630</name>
    <name evidence="2" type="ORF">Y032_0083g1630</name>
</gene>
<dbReference type="Proteomes" id="UP000024635">
    <property type="component" value="Unassembled WGS sequence"/>
</dbReference>
<name>A0A016TQ79_9BILA</name>
<evidence type="ECO:0000313" key="3">
    <source>
        <dbReference type="Proteomes" id="UP000024635"/>
    </source>
</evidence>
<evidence type="ECO:0000256" key="1">
    <source>
        <dbReference type="SAM" id="MobiDB-lite"/>
    </source>
</evidence>
<feature type="compositionally biased region" description="Polar residues" evidence="1">
    <location>
        <begin position="90"/>
        <end position="105"/>
    </location>
</feature>
<feature type="region of interest" description="Disordered" evidence="1">
    <location>
        <begin position="1"/>
        <end position="32"/>
    </location>
</feature>
<sequence>MSITGVIRDSFEDCEERSEAEPGRRPRLVQQESIQAGGIDKIAECKFWSTTRNTSRIRGRQSSIELMEEEAAVKRTTALLLQRVGDSKSDNSSSEATSRNQRPKT</sequence>
<dbReference type="AlphaFoldDB" id="A0A016TQ79"/>